<sequence length="97" mass="10033">MVTVIDPDGRNRIPFGTPVLSGPGHAAVRDGDVAGLGVAPADVTEGVGRAGPSPVVAWHAVCEVTSTAPASRTAVRLVSGRRMPHRTRGRSGRRDVM</sequence>
<reference evidence="1 2" key="1">
    <citation type="submission" date="2021-01" db="EMBL/GenBank/DDBJ databases">
        <title>Whole genome shotgun sequence of Microbispora siamensis NBRC 104113.</title>
        <authorList>
            <person name="Komaki H."/>
            <person name="Tamura T."/>
        </authorList>
    </citation>
    <scope>NUCLEOTIDE SEQUENCE [LARGE SCALE GENOMIC DNA]</scope>
    <source>
        <strain evidence="1 2">NBRC 104113</strain>
    </source>
</reference>
<protein>
    <submittedName>
        <fullName evidence="1">Uncharacterized protein</fullName>
    </submittedName>
</protein>
<comment type="caution">
    <text evidence="1">The sequence shown here is derived from an EMBL/GenBank/DDBJ whole genome shotgun (WGS) entry which is preliminary data.</text>
</comment>
<name>A0ABQ4GMB0_9ACTN</name>
<dbReference type="Proteomes" id="UP000660454">
    <property type="component" value="Unassembled WGS sequence"/>
</dbReference>
<gene>
    <name evidence="1" type="ORF">Msi02_33170</name>
</gene>
<keyword evidence="2" id="KW-1185">Reference proteome</keyword>
<accession>A0ABQ4GMB0</accession>
<organism evidence="1 2">
    <name type="scientific">Microbispora siamensis</name>
    <dbReference type="NCBI Taxonomy" id="564413"/>
    <lineage>
        <taxon>Bacteria</taxon>
        <taxon>Bacillati</taxon>
        <taxon>Actinomycetota</taxon>
        <taxon>Actinomycetes</taxon>
        <taxon>Streptosporangiales</taxon>
        <taxon>Streptosporangiaceae</taxon>
        <taxon>Microbispora</taxon>
    </lineage>
</organism>
<dbReference type="EMBL" id="BOOF01000017">
    <property type="protein sequence ID" value="GIH62500.1"/>
    <property type="molecule type" value="Genomic_DNA"/>
</dbReference>
<dbReference type="RefSeq" id="WP_204049157.1">
    <property type="nucleotide sequence ID" value="NZ_BOOF01000017.1"/>
</dbReference>
<evidence type="ECO:0000313" key="1">
    <source>
        <dbReference type="EMBL" id="GIH62500.1"/>
    </source>
</evidence>
<proteinExistence type="predicted"/>
<evidence type="ECO:0000313" key="2">
    <source>
        <dbReference type="Proteomes" id="UP000660454"/>
    </source>
</evidence>